<dbReference type="KEGG" id="cmos:111459591"/>
<dbReference type="Pfam" id="PF13912">
    <property type="entry name" value="zf-C2H2_6"/>
    <property type="match status" value="2"/>
</dbReference>
<keyword evidence="4" id="KW-1185">Reference proteome</keyword>
<dbReference type="InterPro" id="IPR036236">
    <property type="entry name" value="Znf_C2H2_sf"/>
</dbReference>
<feature type="domain" description="C2H2-type" evidence="3">
    <location>
        <begin position="217"/>
        <end position="239"/>
    </location>
</feature>
<keyword evidence="1" id="KW-0479">Metal-binding</keyword>
<dbReference type="GO" id="GO:0006355">
    <property type="term" value="P:regulation of DNA-templated transcription"/>
    <property type="evidence" value="ECO:0007669"/>
    <property type="project" value="InterPro"/>
</dbReference>
<evidence type="ECO:0000259" key="3">
    <source>
        <dbReference type="PROSITE" id="PS50157"/>
    </source>
</evidence>
<feature type="region of interest" description="Disordered" evidence="2">
    <location>
        <begin position="92"/>
        <end position="126"/>
    </location>
</feature>
<protein>
    <submittedName>
        <fullName evidence="5">Zinc finger protein ZAT4-like</fullName>
    </submittedName>
</protein>
<keyword evidence="1" id="KW-0862">Zinc</keyword>
<dbReference type="GO" id="GO:0008270">
    <property type="term" value="F:zinc ion binding"/>
    <property type="evidence" value="ECO:0007669"/>
    <property type="project" value="UniProtKB-KW"/>
</dbReference>
<dbReference type="PROSITE" id="PS50157">
    <property type="entry name" value="ZINC_FINGER_C2H2_2"/>
    <property type="match status" value="2"/>
</dbReference>
<dbReference type="GeneID" id="111459591"/>
<feature type="region of interest" description="Disordered" evidence="2">
    <location>
        <begin position="39"/>
        <end position="63"/>
    </location>
</feature>
<evidence type="ECO:0000256" key="2">
    <source>
        <dbReference type="SAM" id="MobiDB-lite"/>
    </source>
</evidence>
<keyword evidence="1" id="KW-0863">Zinc-finger</keyword>
<dbReference type="RefSeq" id="XP_022958343.1">
    <property type="nucleotide sequence ID" value="XM_023102575.1"/>
</dbReference>
<dbReference type="SUPFAM" id="SSF57667">
    <property type="entry name" value="beta-beta-alpha zinc fingers"/>
    <property type="match status" value="1"/>
</dbReference>
<dbReference type="SMART" id="SM00355">
    <property type="entry name" value="ZnF_C2H2"/>
    <property type="match status" value="3"/>
</dbReference>
<dbReference type="Gene3D" id="3.30.160.60">
    <property type="entry name" value="Classic Zinc Finger"/>
    <property type="match status" value="1"/>
</dbReference>
<evidence type="ECO:0000313" key="5">
    <source>
        <dbReference type="RefSeq" id="XP_022958343.1"/>
    </source>
</evidence>
<gene>
    <name evidence="5" type="primary">LOC111459591</name>
</gene>
<dbReference type="InterPro" id="IPR013087">
    <property type="entry name" value="Znf_C2H2_type"/>
</dbReference>
<dbReference type="Proteomes" id="UP000504609">
    <property type="component" value="Unplaced"/>
</dbReference>
<evidence type="ECO:0000313" key="4">
    <source>
        <dbReference type="Proteomes" id="UP000504609"/>
    </source>
</evidence>
<accession>A0A6J1H2V4</accession>
<dbReference type="AlphaFoldDB" id="A0A6J1H2V4"/>
<feature type="domain" description="C2H2-type" evidence="3">
    <location>
        <begin position="4"/>
        <end position="26"/>
    </location>
</feature>
<dbReference type="PANTHER" id="PTHR46326:SF8">
    <property type="entry name" value="C2H2-LIKE ZINC FINGER PROTEIN"/>
    <property type="match status" value="1"/>
</dbReference>
<evidence type="ECO:0000256" key="1">
    <source>
        <dbReference type="PROSITE-ProRule" id="PRU00042"/>
    </source>
</evidence>
<proteinExistence type="predicted"/>
<organism evidence="4 5">
    <name type="scientific">Cucurbita moschata</name>
    <name type="common">Winter crookneck squash</name>
    <name type="synonym">Cucurbita pepo var. moschata</name>
    <dbReference type="NCBI Taxonomy" id="3662"/>
    <lineage>
        <taxon>Eukaryota</taxon>
        <taxon>Viridiplantae</taxon>
        <taxon>Streptophyta</taxon>
        <taxon>Embryophyta</taxon>
        <taxon>Tracheophyta</taxon>
        <taxon>Spermatophyta</taxon>
        <taxon>Magnoliopsida</taxon>
        <taxon>eudicotyledons</taxon>
        <taxon>Gunneridae</taxon>
        <taxon>Pentapetalae</taxon>
        <taxon>rosids</taxon>
        <taxon>fabids</taxon>
        <taxon>Cucurbitales</taxon>
        <taxon>Cucurbitaceae</taxon>
        <taxon>Cucurbiteae</taxon>
        <taxon>Cucurbita</taxon>
    </lineage>
</organism>
<name>A0A6J1H2V4_CUCMO</name>
<sequence length="282" mass="31708">MDSHKCKLCSRLFTNGRALGGHMKAHLTAASKPPTIHVALPSSTSSSSAAAAAADDDSLESEHNPTLYEARENPNTNFRFSDPVFDIVLQDRESETESKNPTCNRSKRRRQPPLEPPEPASSVSYTSPEEDLAMCLMMLSRDQRIQNQNQSPNQFEKNRAKKPLRRKKKCQKCTKHFRSYRALFSHEKICQLKTELEEEEEEEHEHFKNGGNRRRIFKCPFCFKLFGSGQALGGHKRSHFVSSTNGGVSVNSSVSLKVEISLIDLNLPAPLEEDDYSVVSNA</sequence>
<reference evidence="5" key="1">
    <citation type="submission" date="2025-08" db="UniProtKB">
        <authorList>
            <consortium name="RefSeq"/>
        </authorList>
    </citation>
    <scope>IDENTIFICATION</scope>
    <source>
        <tissue evidence="5">Young leaves</tissue>
    </source>
</reference>
<dbReference type="PROSITE" id="PS00028">
    <property type="entry name" value="ZINC_FINGER_C2H2_1"/>
    <property type="match status" value="2"/>
</dbReference>
<dbReference type="PANTHER" id="PTHR46326">
    <property type="entry name" value="ZINC FINGER PROTEIN ZAT1-RELATED"/>
    <property type="match status" value="1"/>
</dbReference>
<feature type="compositionally biased region" description="Low complexity" evidence="2">
    <location>
        <begin position="42"/>
        <end position="53"/>
    </location>
</feature>
<dbReference type="InterPro" id="IPR044303">
    <property type="entry name" value="ZAT1/4/9"/>
</dbReference>